<comment type="caution">
    <text evidence="2">The sequence shown here is derived from an EMBL/GenBank/DDBJ whole genome shotgun (WGS) entry which is preliminary data.</text>
</comment>
<evidence type="ECO:0000313" key="2">
    <source>
        <dbReference type="EMBL" id="CAG8689481.1"/>
    </source>
</evidence>
<keyword evidence="3" id="KW-1185">Reference proteome</keyword>
<sequence length="77" mass="8965">LAIGVYWINHESYEPELGHNQPTPTPKTTKDQRKYPKKLTLYSKRLQCWINSKNTSLKKLKLHDIGDNSLDENKLSV</sequence>
<dbReference type="Proteomes" id="UP000789405">
    <property type="component" value="Unassembled WGS sequence"/>
</dbReference>
<feature type="non-terminal residue" evidence="2">
    <location>
        <position position="77"/>
    </location>
</feature>
<dbReference type="AlphaFoldDB" id="A0A9N9ES19"/>
<gene>
    <name evidence="2" type="ORF">DERYTH_LOCUS12277</name>
</gene>
<accession>A0A9N9ES19</accession>
<reference evidence="2" key="1">
    <citation type="submission" date="2021-06" db="EMBL/GenBank/DDBJ databases">
        <authorList>
            <person name="Kallberg Y."/>
            <person name="Tangrot J."/>
            <person name="Rosling A."/>
        </authorList>
    </citation>
    <scope>NUCLEOTIDE SEQUENCE</scope>
    <source>
        <strain evidence="2">MA453B</strain>
    </source>
</reference>
<proteinExistence type="predicted"/>
<protein>
    <submittedName>
        <fullName evidence="2">24016_t:CDS:1</fullName>
    </submittedName>
</protein>
<organism evidence="2 3">
    <name type="scientific">Dentiscutata erythropus</name>
    <dbReference type="NCBI Taxonomy" id="1348616"/>
    <lineage>
        <taxon>Eukaryota</taxon>
        <taxon>Fungi</taxon>
        <taxon>Fungi incertae sedis</taxon>
        <taxon>Mucoromycota</taxon>
        <taxon>Glomeromycotina</taxon>
        <taxon>Glomeromycetes</taxon>
        <taxon>Diversisporales</taxon>
        <taxon>Gigasporaceae</taxon>
        <taxon>Dentiscutata</taxon>
    </lineage>
</organism>
<feature type="region of interest" description="Disordered" evidence="1">
    <location>
        <begin position="14"/>
        <end position="34"/>
    </location>
</feature>
<name>A0A9N9ES19_9GLOM</name>
<evidence type="ECO:0000313" key="3">
    <source>
        <dbReference type="Proteomes" id="UP000789405"/>
    </source>
</evidence>
<dbReference type="EMBL" id="CAJVPY010007967">
    <property type="protein sequence ID" value="CAG8689481.1"/>
    <property type="molecule type" value="Genomic_DNA"/>
</dbReference>
<evidence type="ECO:0000256" key="1">
    <source>
        <dbReference type="SAM" id="MobiDB-lite"/>
    </source>
</evidence>